<accession>A0ACC0QQS9</accession>
<dbReference type="Proteomes" id="UP001065298">
    <property type="component" value="Chromosome 7"/>
</dbReference>
<proteinExistence type="predicted"/>
<gene>
    <name evidence="1" type="ORF">NCS57_00921900</name>
</gene>
<comment type="caution">
    <text evidence="1">The sequence shown here is derived from an EMBL/GenBank/DDBJ whole genome shotgun (WGS) entry which is preliminary data.</text>
</comment>
<name>A0ACC0QQS9_9HYPO</name>
<evidence type="ECO:0000313" key="2">
    <source>
        <dbReference type="Proteomes" id="UP001065298"/>
    </source>
</evidence>
<organism evidence="1 2">
    <name type="scientific">Fusarium keratoplasticum</name>
    <dbReference type="NCBI Taxonomy" id="1328300"/>
    <lineage>
        <taxon>Eukaryota</taxon>
        <taxon>Fungi</taxon>
        <taxon>Dikarya</taxon>
        <taxon>Ascomycota</taxon>
        <taxon>Pezizomycotina</taxon>
        <taxon>Sordariomycetes</taxon>
        <taxon>Hypocreomycetidae</taxon>
        <taxon>Hypocreales</taxon>
        <taxon>Nectriaceae</taxon>
        <taxon>Fusarium</taxon>
        <taxon>Fusarium solani species complex</taxon>
    </lineage>
</organism>
<keyword evidence="2" id="KW-1185">Reference proteome</keyword>
<reference evidence="1" key="1">
    <citation type="submission" date="2022-06" db="EMBL/GenBank/DDBJ databases">
        <title>Fusarium solani species complex genomes reveal bases of compartmentalisation and animal pathogenesis.</title>
        <authorList>
            <person name="Tsai I.J."/>
        </authorList>
    </citation>
    <scope>NUCLEOTIDE SEQUENCE</scope>
    <source>
        <strain evidence="1">Fu6.1</strain>
    </source>
</reference>
<protein>
    <submittedName>
        <fullName evidence="1">SMI1-KNR4 domain-containing protein</fullName>
    </submittedName>
</protein>
<sequence>MAQFKKFDADTVLTSRDVPALYQSIQGLAKEFAVLGQIKTAKSLISLLLSQYSSDWQLRQIKSLKFAFAEVDEWPDQIPQKERTEEALDSVATDITPDFGNESDAEEDDPAELGVLLETAKDSDASSGGAAMERSNALATALAMAIRLASRHTSSIEEIEADPKVQKALGYIAMRMHGNQAINRLTEHRTNWRLLSTGALARKIPVDMTKVEAFGQEVIATFTERLKNGRHAHPREKKSIRELLDELNRNTRANGTNEYEAMGEEVPESLFVLPPATDEQISALERRLDIVLPDDYKEFFKISNGFGGTWNGYYLEPPLHGVDDVEWAEFYGDILPIELHESPTGNLDLDLPGGREWPTYGRPIELGSEDVLQAQFVPPHDTRRAIEAYKECLESPETPDAVKQHTRKLIASKYGSWEAFEKLEWVAMDQHDTESVAYGTFTQFLQERVQKSEMGSWQGQGERDCGSFAYSCMADHPSANRKRRFGE</sequence>
<evidence type="ECO:0000313" key="1">
    <source>
        <dbReference type="EMBL" id="KAI8663216.1"/>
    </source>
</evidence>
<dbReference type="EMBL" id="CM046509">
    <property type="protein sequence ID" value="KAI8663216.1"/>
    <property type="molecule type" value="Genomic_DNA"/>
</dbReference>